<dbReference type="GO" id="GO:0006352">
    <property type="term" value="P:DNA-templated transcription initiation"/>
    <property type="evidence" value="ECO:0007669"/>
    <property type="project" value="InterPro"/>
</dbReference>
<comment type="caution">
    <text evidence="7">The sequence shown here is derived from an EMBL/GenBank/DDBJ whole genome shotgun (WGS) entry which is preliminary data.</text>
</comment>
<dbReference type="Gene3D" id="1.10.10.10">
    <property type="entry name" value="Winged helix-like DNA-binding domain superfamily/Winged helix DNA-binding domain"/>
    <property type="match status" value="1"/>
</dbReference>
<dbReference type="InterPro" id="IPR013249">
    <property type="entry name" value="RNA_pol_sigma70_r4_t2"/>
</dbReference>
<dbReference type="SUPFAM" id="SSF88946">
    <property type="entry name" value="Sigma2 domain of RNA polymerase sigma factors"/>
    <property type="match status" value="1"/>
</dbReference>
<gene>
    <name evidence="7" type="ORF">M9R32_05680</name>
</gene>
<dbReference type="Proteomes" id="UP001152173">
    <property type="component" value="Unassembled WGS sequence"/>
</dbReference>
<dbReference type="InterPro" id="IPR014284">
    <property type="entry name" value="RNA_pol_sigma-70_dom"/>
</dbReference>
<accession>A0A9X3RDU6</accession>
<dbReference type="EMBL" id="JAMKBJ010000003">
    <property type="protein sequence ID" value="MCZ8536673.1"/>
    <property type="molecule type" value="Genomic_DNA"/>
</dbReference>
<evidence type="ECO:0000259" key="5">
    <source>
        <dbReference type="Pfam" id="PF04542"/>
    </source>
</evidence>
<dbReference type="InterPro" id="IPR013325">
    <property type="entry name" value="RNA_pol_sigma_r2"/>
</dbReference>
<dbReference type="Pfam" id="PF08281">
    <property type="entry name" value="Sigma70_r4_2"/>
    <property type="match status" value="1"/>
</dbReference>
<evidence type="ECO:0000259" key="6">
    <source>
        <dbReference type="Pfam" id="PF08281"/>
    </source>
</evidence>
<reference evidence="7" key="1">
    <citation type="submission" date="2022-05" db="EMBL/GenBank/DDBJ databases">
        <authorList>
            <person name="Colautti A."/>
            <person name="Iacumin L."/>
        </authorList>
    </citation>
    <scope>NUCLEOTIDE SEQUENCE</scope>
    <source>
        <strain evidence="7">SK 55</strain>
    </source>
</reference>
<dbReference type="PANTHER" id="PTHR30385:SF4">
    <property type="entry name" value="RNA POLYMERASE SIGMA-E FACTOR"/>
    <property type="match status" value="1"/>
</dbReference>
<proteinExistence type="predicted"/>
<dbReference type="GO" id="GO:0016987">
    <property type="term" value="F:sigma factor activity"/>
    <property type="evidence" value="ECO:0007669"/>
    <property type="project" value="UniProtKB-KW"/>
</dbReference>
<dbReference type="GO" id="GO:0003677">
    <property type="term" value="F:DNA binding"/>
    <property type="evidence" value="ECO:0007669"/>
    <property type="project" value="UniProtKB-KW"/>
</dbReference>
<keyword evidence="1" id="KW-0805">Transcription regulation</keyword>
<evidence type="ECO:0000256" key="1">
    <source>
        <dbReference type="ARBA" id="ARBA00023015"/>
    </source>
</evidence>
<dbReference type="Gene3D" id="1.10.1740.10">
    <property type="match status" value="1"/>
</dbReference>
<keyword evidence="8" id="KW-1185">Reference proteome</keyword>
<dbReference type="AlphaFoldDB" id="A0A9X3RDU6"/>
<evidence type="ECO:0000256" key="2">
    <source>
        <dbReference type="ARBA" id="ARBA00023082"/>
    </source>
</evidence>
<dbReference type="InterPro" id="IPR013324">
    <property type="entry name" value="RNA_pol_sigma_r3/r4-like"/>
</dbReference>
<dbReference type="PANTHER" id="PTHR30385">
    <property type="entry name" value="SIGMA FACTOR F FLAGELLAR"/>
    <property type="match status" value="1"/>
</dbReference>
<keyword evidence="3" id="KW-0238">DNA-binding</keyword>
<organism evidence="7 8">
    <name type="scientific">Paenisporosarcina quisquiliarum</name>
    <dbReference type="NCBI Taxonomy" id="365346"/>
    <lineage>
        <taxon>Bacteria</taxon>
        <taxon>Bacillati</taxon>
        <taxon>Bacillota</taxon>
        <taxon>Bacilli</taxon>
        <taxon>Bacillales</taxon>
        <taxon>Caryophanaceae</taxon>
        <taxon>Paenisporosarcina</taxon>
    </lineage>
</organism>
<sequence length="159" mass="19031">MESFEEVYQQYEPMIFSCIRKLRIYKNHDSFIQSGRIGLWKAWLRYETMKGDFAPFAYRSIYGSILDELKNSAREERIVPTENQMLENLVEHSDKQSFCSEQYYELMDLLTEKEQQLVQLLFLDCYSHDEVARFLNISKAGVKKRRERTIGKLRSFISK</sequence>
<dbReference type="SUPFAM" id="SSF88659">
    <property type="entry name" value="Sigma3 and sigma4 domains of RNA polymerase sigma factors"/>
    <property type="match status" value="1"/>
</dbReference>
<evidence type="ECO:0000256" key="3">
    <source>
        <dbReference type="ARBA" id="ARBA00023125"/>
    </source>
</evidence>
<dbReference type="NCBIfam" id="TIGR02937">
    <property type="entry name" value="sigma70-ECF"/>
    <property type="match status" value="1"/>
</dbReference>
<evidence type="ECO:0000313" key="8">
    <source>
        <dbReference type="Proteomes" id="UP001152173"/>
    </source>
</evidence>
<dbReference type="InterPro" id="IPR007627">
    <property type="entry name" value="RNA_pol_sigma70_r2"/>
</dbReference>
<dbReference type="InterPro" id="IPR036388">
    <property type="entry name" value="WH-like_DNA-bd_sf"/>
</dbReference>
<feature type="domain" description="RNA polymerase sigma-70 region 2" evidence="5">
    <location>
        <begin position="8"/>
        <end position="74"/>
    </location>
</feature>
<evidence type="ECO:0000256" key="4">
    <source>
        <dbReference type="ARBA" id="ARBA00023163"/>
    </source>
</evidence>
<dbReference type="RefSeq" id="WP_269925768.1">
    <property type="nucleotide sequence ID" value="NZ_JAMKBJ010000003.1"/>
</dbReference>
<evidence type="ECO:0000313" key="7">
    <source>
        <dbReference type="EMBL" id="MCZ8536673.1"/>
    </source>
</evidence>
<keyword evidence="4" id="KW-0804">Transcription</keyword>
<feature type="domain" description="RNA polymerase sigma factor 70 region 4 type 2" evidence="6">
    <location>
        <begin position="101"/>
        <end position="150"/>
    </location>
</feature>
<dbReference type="Pfam" id="PF04542">
    <property type="entry name" value="Sigma70_r2"/>
    <property type="match status" value="1"/>
</dbReference>
<protein>
    <submittedName>
        <fullName evidence="7">Sigma-70 family RNA polymerase sigma factor</fullName>
    </submittedName>
</protein>
<name>A0A9X3RDU6_9BACL</name>
<keyword evidence="2" id="KW-0731">Sigma factor</keyword>